<evidence type="ECO:0000259" key="6">
    <source>
        <dbReference type="Pfam" id="PF00205"/>
    </source>
</evidence>
<keyword evidence="5" id="KW-0786">Thiamine pyrophosphate</keyword>
<dbReference type="EMBL" id="BARU01024166">
    <property type="protein sequence ID" value="GAH47725.1"/>
    <property type="molecule type" value="Genomic_DNA"/>
</dbReference>
<gene>
    <name evidence="8" type="ORF">S03H2_39128</name>
</gene>
<dbReference type="Pfam" id="PF00205">
    <property type="entry name" value="TPP_enzyme_M"/>
    <property type="match status" value="1"/>
</dbReference>
<dbReference type="Pfam" id="PF02775">
    <property type="entry name" value="TPP_enzyme_C"/>
    <property type="match status" value="1"/>
</dbReference>
<evidence type="ECO:0000256" key="5">
    <source>
        <dbReference type="ARBA" id="ARBA00023052"/>
    </source>
</evidence>
<evidence type="ECO:0000256" key="3">
    <source>
        <dbReference type="ARBA" id="ARBA00007812"/>
    </source>
</evidence>
<feature type="domain" description="Thiamine pyrophosphate enzyme central" evidence="6">
    <location>
        <begin position="6"/>
        <end position="72"/>
    </location>
</feature>
<dbReference type="InterPro" id="IPR045229">
    <property type="entry name" value="TPP_enz"/>
</dbReference>
<protein>
    <recommendedName>
        <fullName evidence="9">Thiamine pyrophosphate enzyme TPP-binding domain-containing protein</fullName>
    </recommendedName>
</protein>
<dbReference type="GO" id="GO:0005948">
    <property type="term" value="C:acetolactate synthase complex"/>
    <property type="evidence" value="ECO:0007669"/>
    <property type="project" value="TreeGrafter"/>
</dbReference>
<comment type="caution">
    <text evidence="8">The sequence shown here is derived from an EMBL/GenBank/DDBJ whole genome shotgun (WGS) entry which is preliminary data.</text>
</comment>
<dbReference type="GO" id="GO:0030976">
    <property type="term" value="F:thiamine pyrophosphate binding"/>
    <property type="evidence" value="ECO:0007669"/>
    <property type="project" value="InterPro"/>
</dbReference>
<dbReference type="GO" id="GO:0000287">
    <property type="term" value="F:magnesium ion binding"/>
    <property type="evidence" value="ECO:0007669"/>
    <property type="project" value="InterPro"/>
</dbReference>
<organism evidence="8">
    <name type="scientific">marine sediment metagenome</name>
    <dbReference type="NCBI Taxonomy" id="412755"/>
    <lineage>
        <taxon>unclassified sequences</taxon>
        <taxon>metagenomes</taxon>
        <taxon>ecological metagenomes</taxon>
    </lineage>
</organism>
<proteinExistence type="inferred from homology"/>
<dbReference type="AlphaFoldDB" id="X1GS75"/>
<reference evidence="8" key="1">
    <citation type="journal article" date="2014" name="Front. Microbiol.">
        <title>High frequency of phylogenetically diverse reductive dehalogenase-homologous genes in deep subseafloor sedimentary metagenomes.</title>
        <authorList>
            <person name="Kawai M."/>
            <person name="Futagami T."/>
            <person name="Toyoda A."/>
            <person name="Takaki Y."/>
            <person name="Nishi S."/>
            <person name="Hori S."/>
            <person name="Arai W."/>
            <person name="Tsubouchi T."/>
            <person name="Morono Y."/>
            <person name="Uchiyama I."/>
            <person name="Ito T."/>
            <person name="Fujiyama A."/>
            <person name="Inagaki F."/>
            <person name="Takami H."/>
        </authorList>
    </citation>
    <scope>NUCLEOTIDE SEQUENCE</scope>
    <source>
        <strain evidence="8">Expedition CK06-06</strain>
    </source>
</reference>
<sequence>MTAMAYRRAAIEANVVLSLGCKWDHTILYGASPIWNQDQKLIQVDIDPTEIGKNRPVNVAIVGDAKAVINQLLEEMEKNLPKEKVTEWSQWNEYLQDVRKNDKQQLEKMLKSNKLPMKPHRLVYEVLDFIPDDTQLVIDGGDIYVFSLDLISLKPRPPRSFFRSISMGHLGTGIPYAIGAQMAKPDKLVVCITGDGSFMFNI</sequence>
<dbReference type="GO" id="GO:0050660">
    <property type="term" value="F:flavin adenine dinucleotide binding"/>
    <property type="evidence" value="ECO:0007669"/>
    <property type="project" value="TreeGrafter"/>
</dbReference>
<dbReference type="GO" id="GO:0003984">
    <property type="term" value="F:acetolactate synthase activity"/>
    <property type="evidence" value="ECO:0007669"/>
    <property type="project" value="TreeGrafter"/>
</dbReference>
<evidence type="ECO:0000256" key="4">
    <source>
        <dbReference type="ARBA" id="ARBA00022723"/>
    </source>
</evidence>
<keyword evidence="4" id="KW-0479">Metal-binding</keyword>
<dbReference type="GO" id="GO:0009099">
    <property type="term" value="P:L-valine biosynthetic process"/>
    <property type="evidence" value="ECO:0007669"/>
    <property type="project" value="TreeGrafter"/>
</dbReference>
<dbReference type="InterPro" id="IPR000399">
    <property type="entry name" value="TPP-bd_CS"/>
</dbReference>
<dbReference type="PROSITE" id="PS00187">
    <property type="entry name" value="TPP_ENZYMES"/>
    <property type="match status" value="1"/>
</dbReference>
<dbReference type="InterPro" id="IPR029035">
    <property type="entry name" value="DHS-like_NAD/FAD-binding_dom"/>
</dbReference>
<dbReference type="Gene3D" id="3.40.50.1220">
    <property type="entry name" value="TPP-binding domain"/>
    <property type="match status" value="1"/>
</dbReference>
<dbReference type="PANTHER" id="PTHR18968:SF166">
    <property type="entry name" value="2-HYDROXYACYL-COA LYASE 2"/>
    <property type="match status" value="1"/>
</dbReference>
<comment type="similarity">
    <text evidence="3">Belongs to the TPP enzyme family.</text>
</comment>
<dbReference type="SUPFAM" id="SSF52518">
    <property type="entry name" value="Thiamin diphosphate-binding fold (THDP-binding)"/>
    <property type="match status" value="1"/>
</dbReference>
<comment type="cofactor">
    <cofactor evidence="2">
        <name>thiamine diphosphate</name>
        <dbReference type="ChEBI" id="CHEBI:58937"/>
    </cofactor>
</comment>
<feature type="non-terminal residue" evidence="8">
    <location>
        <position position="202"/>
    </location>
</feature>
<dbReference type="GO" id="GO:0009097">
    <property type="term" value="P:isoleucine biosynthetic process"/>
    <property type="evidence" value="ECO:0007669"/>
    <property type="project" value="TreeGrafter"/>
</dbReference>
<evidence type="ECO:0000313" key="8">
    <source>
        <dbReference type="EMBL" id="GAH47725.1"/>
    </source>
</evidence>
<accession>X1GS75</accession>
<dbReference type="InterPro" id="IPR011766">
    <property type="entry name" value="TPP_enzyme_TPP-bd"/>
</dbReference>
<evidence type="ECO:0008006" key="9">
    <source>
        <dbReference type="Google" id="ProtNLM"/>
    </source>
</evidence>
<evidence type="ECO:0000256" key="2">
    <source>
        <dbReference type="ARBA" id="ARBA00001964"/>
    </source>
</evidence>
<evidence type="ECO:0000259" key="7">
    <source>
        <dbReference type="Pfam" id="PF02775"/>
    </source>
</evidence>
<evidence type="ECO:0000256" key="1">
    <source>
        <dbReference type="ARBA" id="ARBA00001946"/>
    </source>
</evidence>
<comment type="cofactor">
    <cofactor evidence="1">
        <name>Mg(2+)</name>
        <dbReference type="ChEBI" id="CHEBI:18420"/>
    </cofactor>
</comment>
<dbReference type="Gene3D" id="3.40.50.970">
    <property type="match status" value="1"/>
</dbReference>
<feature type="domain" description="Thiamine pyrophosphate enzyme TPP-binding" evidence="7">
    <location>
        <begin position="153"/>
        <end position="202"/>
    </location>
</feature>
<name>X1GS75_9ZZZZ</name>
<dbReference type="InterPro" id="IPR012000">
    <property type="entry name" value="Thiamin_PyroP_enz_cen_dom"/>
</dbReference>
<dbReference type="PANTHER" id="PTHR18968">
    <property type="entry name" value="THIAMINE PYROPHOSPHATE ENZYMES"/>
    <property type="match status" value="1"/>
</dbReference>
<dbReference type="SUPFAM" id="SSF52467">
    <property type="entry name" value="DHS-like NAD/FAD-binding domain"/>
    <property type="match status" value="1"/>
</dbReference>
<dbReference type="InterPro" id="IPR029061">
    <property type="entry name" value="THDP-binding"/>
</dbReference>